<dbReference type="OrthoDB" id="2735480at2"/>
<name>A0A1H4KPR3_9ACTN</name>
<protein>
    <submittedName>
        <fullName evidence="3">Excalibur calcium-binding domain-containing protein</fullName>
    </submittedName>
</protein>
<dbReference type="Pfam" id="PF05901">
    <property type="entry name" value="Excalibur"/>
    <property type="match status" value="1"/>
</dbReference>
<accession>A0A1H4KPR3</accession>
<feature type="domain" description="Excalibur calcium-binding" evidence="2">
    <location>
        <begin position="32"/>
        <end position="91"/>
    </location>
</feature>
<evidence type="ECO:0000259" key="2">
    <source>
        <dbReference type="SMART" id="SM00894"/>
    </source>
</evidence>
<evidence type="ECO:0000313" key="3">
    <source>
        <dbReference type="EMBL" id="SEB60373.1"/>
    </source>
</evidence>
<dbReference type="RefSeq" id="WP_090967841.1">
    <property type="nucleotide sequence ID" value="NZ_FNRT01000002.1"/>
</dbReference>
<gene>
    <name evidence="3" type="ORF">SAMN04489844_0653</name>
</gene>
<keyword evidence="1" id="KW-0732">Signal</keyword>
<dbReference type="STRING" id="402596.SAMN04489844_0653"/>
<dbReference type="AlphaFoldDB" id="A0A1H4KPR3"/>
<evidence type="ECO:0000256" key="1">
    <source>
        <dbReference type="SAM" id="SignalP"/>
    </source>
</evidence>
<feature type="signal peptide" evidence="1">
    <location>
        <begin position="1"/>
        <end position="27"/>
    </location>
</feature>
<organism evidence="3 4">
    <name type="scientific">Nocardioides exalbidus</name>
    <dbReference type="NCBI Taxonomy" id="402596"/>
    <lineage>
        <taxon>Bacteria</taxon>
        <taxon>Bacillati</taxon>
        <taxon>Actinomycetota</taxon>
        <taxon>Actinomycetes</taxon>
        <taxon>Propionibacteriales</taxon>
        <taxon>Nocardioidaceae</taxon>
        <taxon>Nocardioides</taxon>
    </lineage>
</organism>
<proteinExistence type="predicted"/>
<feature type="chain" id="PRO_5011593133" evidence="1">
    <location>
        <begin position="28"/>
        <end position="93"/>
    </location>
</feature>
<sequence>MRRKFAGAIACITITAPVLVLVTPAEAAVPAQWQNCTVVNNRLPHGVGRANARDRTSGTPVTTFRRDTALYNTAMRANRRLDGDGDGIACEKA</sequence>
<evidence type="ECO:0000313" key="4">
    <source>
        <dbReference type="Proteomes" id="UP000198742"/>
    </source>
</evidence>
<reference evidence="4" key="1">
    <citation type="submission" date="2016-10" db="EMBL/GenBank/DDBJ databases">
        <authorList>
            <person name="Varghese N."/>
            <person name="Submissions S."/>
        </authorList>
    </citation>
    <scope>NUCLEOTIDE SEQUENCE [LARGE SCALE GENOMIC DNA]</scope>
    <source>
        <strain evidence="4">DSM 22017</strain>
    </source>
</reference>
<dbReference type="EMBL" id="FNRT01000002">
    <property type="protein sequence ID" value="SEB60373.1"/>
    <property type="molecule type" value="Genomic_DNA"/>
</dbReference>
<dbReference type="InterPro" id="IPR008613">
    <property type="entry name" value="Excalibur_Ca-bd_domain"/>
</dbReference>
<dbReference type="Proteomes" id="UP000198742">
    <property type="component" value="Unassembled WGS sequence"/>
</dbReference>
<dbReference type="SMART" id="SM00894">
    <property type="entry name" value="Excalibur"/>
    <property type="match status" value="1"/>
</dbReference>
<keyword evidence="4" id="KW-1185">Reference proteome</keyword>